<evidence type="ECO:0000256" key="2">
    <source>
        <dbReference type="ARBA" id="ARBA00008226"/>
    </source>
</evidence>
<dbReference type="GO" id="GO:0016740">
    <property type="term" value="F:transferase activity"/>
    <property type="evidence" value="ECO:0007669"/>
    <property type="project" value="UniProtKB-ARBA"/>
</dbReference>
<comment type="catalytic activity">
    <reaction evidence="13 14">
        <text>tRNA(Ala) + L-alanine + ATP = L-alanyl-tRNA(Ala) + AMP + diphosphate</text>
        <dbReference type="Rhea" id="RHEA:12540"/>
        <dbReference type="Rhea" id="RHEA-COMP:9657"/>
        <dbReference type="Rhea" id="RHEA-COMP:9923"/>
        <dbReference type="ChEBI" id="CHEBI:30616"/>
        <dbReference type="ChEBI" id="CHEBI:33019"/>
        <dbReference type="ChEBI" id="CHEBI:57972"/>
        <dbReference type="ChEBI" id="CHEBI:78442"/>
        <dbReference type="ChEBI" id="CHEBI:78497"/>
        <dbReference type="ChEBI" id="CHEBI:456215"/>
        <dbReference type="EC" id="6.1.1.7"/>
    </reaction>
</comment>
<dbReference type="FunFam" id="3.10.310.40:FF:000001">
    <property type="entry name" value="Alanine--tRNA ligase"/>
    <property type="match status" value="1"/>
</dbReference>
<keyword evidence="8 14" id="KW-0067">ATP-binding</keyword>
<dbReference type="SMART" id="SM00863">
    <property type="entry name" value="tRNA_SAD"/>
    <property type="match status" value="1"/>
</dbReference>
<evidence type="ECO:0000256" key="7">
    <source>
        <dbReference type="ARBA" id="ARBA00022833"/>
    </source>
</evidence>
<evidence type="ECO:0000256" key="4">
    <source>
        <dbReference type="ARBA" id="ARBA00022598"/>
    </source>
</evidence>
<keyword evidence="6 14" id="KW-0547">Nucleotide-binding</keyword>
<dbReference type="OrthoDB" id="9803884at2"/>
<dbReference type="GO" id="GO:0140096">
    <property type="term" value="F:catalytic activity, acting on a protein"/>
    <property type="evidence" value="ECO:0007669"/>
    <property type="project" value="UniProtKB-ARBA"/>
</dbReference>
<comment type="subcellular location">
    <subcellularLocation>
        <location evidence="1 14">Cytoplasm</location>
    </subcellularLocation>
</comment>
<dbReference type="GO" id="GO:0000049">
    <property type="term" value="F:tRNA binding"/>
    <property type="evidence" value="ECO:0007669"/>
    <property type="project" value="UniProtKB-KW"/>
</dbReference>
<keyword evidence="9 14" id="KW-0694">RNA-binding</keyword>
<evidence type="ECO:0000313" key="18">
    <source>
        <dbReference type="Proteomes" id="UP000187485"/>
    </source>
</evidence>
<dbReference type="SUPFAM" id="SSF55186">
    <property type="entry name" value="ThrRS/AlaRS common domain"/>
    <property type="match status" value="1"/>
</dbReference>
<evidence type="ECO:0000256" key="8">
    <source>
        <dbReference type="ARBA" id="ARBA00022840"/>
    </source>
</evidence>
<accession>A0A1L8CU65</accession>
<comment type="function">
    <text evidence="12 14">Catalyzes the attachment of alanine to tRNA(Ala) in a two-step reaction: alanine is first activated by ATP to form Ala-AMP and then transferred to the acceptor end of tRNA(Ala). Also edits incorrectly charged Ser-tRNA(Ala) and Gly-tRNA(Ala) via its editing domain.</text>
</comment>
<keyword evidence="14" id="KW-0963">Cytoplasm</keyword>
<evidence type="ECO:0000256" key="12">
    <source>
        <dbReference type="ARBA" id="ARBA00024779"/>
    </source>
</evidence>
<dbReference type="FunFam" id="2.40.30.130:FF:000001">
    <property type="entry name" value="Alanine--tRNA ligase"/>
    <property type="match status" value="1"/>
</dbReference>
<dbReference type="Gene3D" id="3.30.930.10">
    <property type="entry name" value="Bira Bifunctional Protein, Domain 2"/>
    <property type="match status" value="1"/>
</dbReference>
<dbReference type="InterPro" id="IPR003156">
    <property type="entry name" value="DHHA1_dom"/>
</dbReference>
<keyword evidence="11 14" id="KW-0030">Aminoacyl-tRNA synthetase</keyword>
<feature type="binding site" evidence="14">
    <location>
        <position position="666"/>
    </location>
    <ligand>
        <name>Zn(2+)</name>
        <dbReference type="ChEBI" id="CHEBI:29105"/>
    </ligand>
</feature>
<comment type="similarity">
    <text evidence="2 14">Belongs to the class-II aminoacyl-tRNA synthetase family.</text>
</comment>
<evidence type="ECO:0000256" key="3">
    <source>
        <dbReference type="ARBA" id="ARBA00022555"/>
    </source>
</evidence>
<proteinExistence type="inferred from homology"/>
<dbReference type="Pfam" id="PF02272">
    <property type="entry name" value="DHHA1"/>
    <property type="match status" value="1"/>
</dbReference>
<dbReference type="Pfam" id="PF01411">
    <property type="entry name" value="tRNA-synt_2c"/>
    <property type="match status" value="1"/>
</dbReference>
<dbReference type="Gene3D" id="3.30.980.10">
    <property type="entry name" value="Threonyl-trna Synthetase, Chain A, domain 2"/>
    <property type="match status" value="1"/>
</dbReference>
<dbReference type="EMBL" id="BDJK01000013">
    <property type="protein sequence ID" value="GAV22441.1"/>
    <property type="molecule type" value="Genomic_DNA"/>
</dbReference>
<dbReference type="GO" id="GO:0004813">
    <property type="term" value="F:alanine-tRNA ligase activity"/>
    <property type="evidence" value="ECO:0007669"/>
    <property type="project" value="UniProtKB-UniRule"/>
</dbReference>
<evidence type="ECO:0000256" key="5">
    <source>
        <dbReference type="ARBA" id="ARBA00022723"/>
    </source>
</evidence>
<dbReference type="NCBIfam" id="TIGR00344">
    <property type="entry name" value="alaS"/>
    <property type="match status" value="1"/>
</dbReference>
<comment type="domain">
    <text evidence="14">Consists of three domains; the N-terminal catalytic domain, the editing domain and the C-terminal C-Ala domain. The editing domain removes incorrectly charged amino acids, while the C-Ala domain, along with tRNA(Ala), serves as a bridge to cooperatively bring together the editing and aminoacylation centers thus stimulating deacylation of misacylated tRNAs.</text>
</comment>
<keyword evidence="15" id="KW-0175">Coiled coil</keyword>
<dbReference type="InterPro" id="IPR018163">
    <property type="entry name" value="Thr/Ala-tRNA-synth_IIc_edit"/>
</dbReference>
<dbReference type="GO" id="GO:0006419">
    <property type="term" value="P:alanyl-tRNA aminoacylation"/>
    <property type="evidence" value="ECO:0007669"/>
    <property type="project" value="UniProtKB-UniRule"/>
</dbReference>
<dbReference type="InterPro" id="IPR018165">
    <property type="entry name" value="Ala-tRNA-synth_IIc_core"/>
</dbReference>
<feature type="binding site" evidence="14">
    <location>
        <position position="568"/>
    </location>
    <ligand>
        <name>Zn(2+)</name>
        <dbReference type="ChEBI" id="CHEBI:29105"/>
    </ligand>
</feature>
<dbReference type="Gene3D" id="3.10.310.40">
    <property type="match status" value="1"/>
</dbReference>
<dbReference type="GO" id="GO:0008270">
    <property type="term" value="F:zinc ion binding"/>
    <property type="evidence" value="ECO:0007669"/>
    <property type="project" value="UniProtKB-UniRule"/>
</dbReference>
<gene>
    <name evidence="14" type="primary">alaS</name>
    <name evidence="17" type="ORF">cpu_09510</name>
</gene>
<dbReference type="RefSeq" id="WP_075858926.1">
    <property type="nucleotide sequence ID" value="NZ_BDJK01000013.1"/>
</dbReference>
<dbReference type="Gene3D" id="3.30.54.20">
    <property type="match status" value="1"/>
</dbReference>
<dbReference type="Gene3D" id="2.40.30.130">
    <property type="match status" value="1"/>
</dbReference>
<evidence type="ECO:0000313" key="17">
    <source>
        <dbReference type="EMBL" id="GAV22441.1"/>
    </source>
</evidence>
<dbReference type="STRING" id="870242.cpu_09510"/>
<evidence type="ECO:0000256" key="14">
    <source>
        <dbReference type="HAMAP-Rule" id="MF_00036"/>
    </source>
</evidence>
<comment type="caution">
    <text evidence="17">The sequence shown here is derived from an EMBL/GenBank/DDBJ whole genome shotgun (WGS) entry which is preliminary data.</text>
</comment>
<dbReference type="InterPro" id="IPR012947">
    <property type="entry name" value="tRNA_SAD"/>
</dbReference>
<feature type="domain" description="Alanyl-transfer RNA synthetases family profile" evidence="16">
    <location>
        <begin position="1"/>
        <end position="709"/>
    </location>
</feature>
<feature type="binding site" evidence="14">
    <location>
        <position position="670"/>
    </location>
    <ligand>
        <name>Zn(2+)</name>
        <dbReference type="ChEBI" id="CHEBI:29105"/>
    </ligand>
</feature>
<reference evidence="18" key="1">
    <citation type="submission" date="2016-12" db="EMBL/GenBank/DDBJ databases">
        <title>Draft Genome Sequences od Carboxydothermus pertinax and islandicus, Hydrogenogenic Carboxydotrophic Bacteria.</title>
        <authorList>
            <person name="Fukuyama Y."/>
            <person name="Ohmae K."/>
            <person name="Yoneda Y."/>
            <person name="Yoshida T."/>
            <person name="Sako Y."/>
        </authorList>
    </citation>
    <scope>NUCLEOTIDE SEQUENCE [LARGE SCALE GENOMIC DNA]</scope>
    <source>
        <strain evidence="18">Ug1</strain>
    </source>
</reference>
<dbReference type="InterPro" id="IPR050058">
    <property type="entry name" value="Ala-tRNA_ligase"/>
</dbReference>
<feature type="coiled-coil region" evidence="15">
    <location>
        <begin position="414"/>
        <end position="441"/>
    </location>
</feature>
<evidence type="ECO:0000256" key="1">
    <source>
        <dbReference type="ARBA" id="ARBA00004496"/>
    </source>
</evidence>
<sequence length="874" mass="97393">MLGHEIREKFLKFFESKGHKILPSASLIPANDPSLLWTAAGMVPFKPYFTGAAVPEVRRVTTCQKCLRTPDIESVGRTARHHTFFEMLGNFSFGDYFKKEAITWAWEFVTEHLGISKDKLYITIYLDDDEAFDIWHNVVGVPAERITRLGKDTNFWEIGVGPCGPCSEIYVDLGPDRGCGSPDCSVACDCGRFLEIWNLVFIQFFRDEEGNYTPLEHKGIDTGMGLERVASVLQGVPSNFDTDIFREIIDYAAQILGVKYGYDEKVDVALKVIADHTRAITFAITDGALPSNEGRGYVIRRLLRRALRFGRLLDREEPFLHQVANKVIDQMGDAYPELKEKAEHTLKIIKLEEEKFRETLNQGLAMLADLMERLAQEGKTEIPGLLAFKLYDTYGFPIELTREIAEEKGFTVDEEGFKQQMEEQRRRAREAREDVDYLSTRDAFLKELKEELGEVTFVGYDKLLDSSEIIAIIKDGRKVDRLTAGEEGEIITRITPFYPEGGGQVADIGEISGDGFRLSVLDVEKPLSDFIIHKVKVIDGKVKVGDTATLAVLEETRMNTARNHTATHLLHKALKMVLGEHVNQAGSLVTPERLRFDFTHFEGLKEEEIREIENIVNNAILKNLPVMIDYTTLDEARNAGVIALFDEKYGERVRVVRVGDFSAELCGGTHVSSSGVIGFFKILGESSIGAGVRRIEAVTGVGALEYVRSLEDTLKTAVEPFKCTFAELPEKISGVFKNLKDKDREIEGLRQRLAAFEVKTLLHSVREINGVKVLAAEIEGADMDGLRKAYDLVKASLANYVLLLAGVKDGKVSFLAGVDKNLTSKYHAGELVKEAAKIAGGGGGGRPDMAQAGGKNPEKVKEALQVIDEYVQSK</sequence>
<dbReference type="InterPro" id="IPR023033">
    <property type="entry name" value="Ala_tRNA_ligase_euk/bac"/>
</dbReference>
<dbReference type="PROSITE" id="PS50860">
    <property type="entry name" value="AA_TRNA_LIGASE_II_ALA"/>
    <property type="match status" value="1"/>
</dbReference>
<dbReference type="SUPFAM" id="SSF101353">
    <property type="entry name" value="Putative anticodon-binding domain of alanyl-tRNA synthetase (AlaRS)"/>
    <property type="match status" value="1"/>
</dbReference>
<dbReference type="FunFam" id="3.30.930.10:FF:000004">
    <property type="entry name" value="Alanine--tRNA ligase"/>
    <property type="match status" value="1"/>
</dbReference>
<evidence type="ECO:0000259" key="16">
    <source>
        <dbReference type="PROSITE" id="PS50860"/>
    </source>
</evidence>
<dbReference type="SUPFAM" id="SSF55681">
    <property type="entry name" value="Class II aaRS and biotin synthetases"/>
    <property type="match status" value="1"/>
</dbReference>
<evidence type="ECO:0000256" key="15">
    <source>
        <dbReference type="SAM" id="Coils"/>
    </source>
</evidence>
<dbReference type="GO" id="GO:0002161">
    <property type="term" value="F:aminoacyl-tRNA deacylase activity"/>
    <property type="evidence" value="ECO:0007669"/>
    <property type="project" value="TreeGrafter"/>
</dbReference>
<evidence type="ECO:0000256" key="11">
    <source>
        <dbReference type="ARBA" id="ARBA00023146"/>
    </source>
</evidence>
<dbReference type="EC" id="6.1.1.7" evidence="14"/>
<dbReference type="PANTHER" id="PTHR11777">
    <property type="entry name" value="ALANYL-TRNA SYNTHETASE"/>
    <property type="match status" value="1"/>
</dbReference>
<evidence type="ECO:0000256" key="9">
    <source>
        <dbReference type="ARBA" id="ARBA00022884"/>
    </source>
</evidence>
<dbReference type="CDD" id="cd00673">
    <property type="entry name" value="AlaRS_core"/>
    <property type="match status" value="1"/>
</dbReference>
<keyword evidence="5 14" id="KW-0479">Metal-binding</keyword>
<comment type="cofactor">
    <cofactor evidence="14">
        <name>Zn(2+)</name>
        <dbReference type="ChEBI" id="CHEBI:29105"/>
    </cofactor>
    <text evidence="14">Binds 1 zinc ion per subunit.</text>
</comment>
<dbReference type="AlphaFoldDB" id="A0A1L8CU65"/>
<dbReference type="SUPFAM" id="SSF50447">
    <property type="entry name" value="Translation proteins"/>
    <property type="match status" value="1"/>
</dbReference>
<keyword evidence="7 14" id="KW-0862">Zinc</keyword>
<evidence type="ECO:0000256" key="6">
    <source>
        <dbReference type="ARBA" id="ARBA00022741"/>
    </source>
</evidence>
<dbReference type="PANTHER" id="PTHR11777:SF9">
    <property type="entry name" value="ALANINE--TRNA LIGASE, CYTOPLASMIC"/>
    <property type="match status" value="1"/>
</dbReference>
<dbReference type="HAMAP" id="MF_00036_B">
    <property type="entry name" value="Ala_tRNA_synth_B"/>
    <property type="match status" value="1"/>
</dbReference>
<dbReference type="Proteomes" id="UP000187485">
    <property type="component" value="Unassembled WGS sequence"/>
</dbReference>
<dbReference type="FunFam" id="3.30.980.10:FF:000004">
    <property type="entry name" value="Alanine--tRNA ligase, cytoplasmic"/>
    <property type="match status" value="1"/>
</dbReference>
<dbReference type="GO" id="GO:0005829">
    <property type="term" value="C:cytosol"/>
    <property type="evidence" value="ECO:0007669"/>
    <property type="project" value="TreeGrafter"/>
</dbReference>
<keyword evidence="10 14" id="KW-0648">Protein biosynthesis</keyword>
<dbReference type="Pfam" id="PF07973">
    <property type="entry name" value="tRNA_SAD"/>
    <property type="match status" value="1"/>
</dbReference>
<dbReference type="FunFam" id="3.30.54.20:FF:000001">
    <property type="entry name" value="Alanine--tRNA ligase"/>
    <property type="match status" value="1"/>
</dbReference>
<feature type="binding site" evidence="14">
    <location>
        <position position="564"/>
    </location>
    <ligand>
        <name>Zn(2+)</name>
        <dbReference type="ChEBI" id="CHEBI:29105"/>
    </ligand>
</feature>
<dbReference type="PRINTS" id="PR00980">
    <property type="entry name" value="TRNASYNTHALA"/>
</dbReference>
<dbReference type="GO" id="GO:0005524">
    <property type="term" value="F:ATP binding"/>
    <property type="evidence" value="ECO:0007669"/>
    <property type="project" value="UniProtKB-UniRule"/>
</dbReference>
<name>A0A1L8CU65_9THEO</name>
<organism evidence="17 18">
    <name type="scientific">Carboxydothermus pertinax</name>
    <dbReference type="NCBI Taxonomy" id="870242"/>
    <lineage>
        <taxon>Bacteria</taxon>
        <taxon>Bacillati</taxon>
        <taxon>Bacillota</taxon>
        <taxon>Clostridia</taxon>
        <taxon>Thermoanaerobacterales</taxon>
        <taxon>Thermoanaerobacteraceae</taxon>
        <taxon>Carboxydothermus</taxon>
    </lineage>
</organism>
<dbReference type="InterPro" id="IPR018164">
    <property type="entry name" value="Ala-tRNA-synth_IIc_N"/>
</dbReference>
<dbReference type="InterPro" id="IPR045864">
    <property type="entry name" value="aa-tRNA-synth_II/BPL/LPL"/>
</dbReference>
<evidence type="ECO:0000256" key="10">
    <source>
        <dbReference type="ARBA" id="ARBA00022917"/>
    </source>
</evidence>
<keyword evidence="18" id="KW-1185">Reference proteome</keyword>
<dbReference type="Gene3D" id="6.10.250.550">
    <property type="match status" value="1"/>
</dbReference>
<keyword evidence="4 14" id="KW-0436">Ligase</keyword>
<dbReference type="InterPro" id="IPR009000">
    <property type="entry name" value="Transl_B-barrel_sf"/>
</dbReference>
<dbReference type="InterPro" id="IPR002318">
    <property type="entry name" value="Ala-tRNA-lgiase_IIc"/>
</dbReference>
<dbReference type="InterPro" id="IPR018162">
    <property type="entry name" value="Ala-tRNA-ligase_IIc_anticod-bd"/>
</dbReference>
<evidence type="ECO:0000256" key="13">
    <source>
        <dbReference type="ARBA" id="ARBA00048300"/>
    </source>
</evidence>
<protein>
    <recommendedName>
        <fullName evidence="14">Alanine--tRNA ligase</fullName>
        <ecNumber evidence="14">6.1.1.7</ecNumber>
    </recommendedName>
    <alternativeName>
        <fullName evidence="14">Alanyl-tRNA synthetase</fullName>
        <shortName evidence="14">AlaRS</shortName>
    </alternativeName>
</protein>
<keyword evidence="3 14" id="KW-0820">tRNA-binding</keyword>